<sequence>MELFKYIVKFIYRIRWWMVIFPCIAGIIAWFLTRNLEKTYDVKTTIFTGIISGYNVDATDTRNATVHMSNLMNIITTERTLKIVSLKLLARCLVYGDAERNTSYISAIHYQQLVSGIPRELQALIDKQNEEKTYHNLVAFERPSVNNFIYQLLNYTHPYFSVPLLSQHIKVARLGNSDMIEIAYSANDPGIAYNTLEILNEEFVKQYHELRYGETNNVIKFFQEELARLGKMLTAAEDSLIEYNIENRIINYGEQTKQVASMDATYRMMDNDLLVNYSTSKALIDFYEYKLGDVAKLIRTNNEFMDKLHQMSQLNTQISTMEITPDEKNRKKLEEQKNMLSSAEQNINNLALKLSAEAASTNNVSYETLISQWLDQVVLAEKTKAQMEARDIMRENLNKDFLYFSPIGATLGRKERHIGFVESNYMSTMGALNAAILRQKNLEMTSASLKIMNPPLFPLTSSPTNARMIILASILGTLLFIIGYFLIIEILDRTLRDKIRAERITGGTVIGAYPRESKLRYRRYNKAINKMAVRQLSTALLPHLNTQEQRVINLLSTEEKDGKTHVARLIEEYWSSIGLNVRRITYDEDFLSEDSQYVQANNLKELCPDLEKDEILLIEHPVLKSNPLPPALLNEASINLLVVRANRTWKNTDQALYEHLLQVKQKEVPLLFYLTQADRNTVEDFTGQLPPYTNFKNMEYRLFQLGLTAIEYKGK</sequence>
<dbReference type="PATRIC" id="fig|1339352.3.peg.687"/>
<evidence type="ECO:0000313" key="3">
    <source>
        <dbReference type="EMBL" id="KDS55983.1"/>
    </source>
</evidence>
<evidence type="ECO:0000256" key="2">
    <source>
        <dbReference type="SAM" id="Phobius"/>
    </source>
</evidence>
<keyword evidence="2" id="KW-1133">Transmembrane helix</keyword>
<accession>A0A069SML5</accession>
<dbReference type="GO" id="GO:0004713">
    <property type="term" value="F:protein tyrosine kinase activity"/>
    <property type="evidence" value="ECO:0007669"/>
    <property type="project" value="TreeGrafter"/>
</dbReference>
<dbReference type="RefSeq" id="WP_005851481.1">
    <property type="nucleotide sequence ID" value="NZ_JNHM01000011.1"/>
</dbReference>
<feature type="transmembrane region" description="Helical" evidence="2">
    <location>
        <begin position="12"/>
        <end position="32"/>
    </location>
</feature>
<protein>
    <submittedName>
        <fullName evidence="3">Putative transmembrane protein</fullName>
    </submittedName>
</protein>
<gene>
    <name evidence="3" type="ORF">M099_0714</name>
</gene>
<feature type="transmembrane region" description="Helical" evidence="2">
    <location>
        <begin position="468"/>
        <end position="491"/>
    </location>
</feature>
<evidence type="ECO:0000313" key="4">
    <source>
        <dbReference type="Proteomes" id="UP000027661"/>
    </source>
</evidence>
<evidence type="ECO:0000256" key="1">
    <source>
        <dbReference type="SAM" id="Coils"/>
    </source>
</evidence>
<feature type="coiled-coil region" evidence="1">
    <location>
        <begin position="326"/>
        <end position="353"/>
    </location>
</feature>
<dbReference type="EMBL" id="JNHM01000011">
    <property type="protein sequence ID" value="KDS55983.1"/>
    <property type="molecule type" value="Genomic_DNA"/>
</dbReference>
<dbReference type="AlphaFoldDB" id="A0A069SML5"/>
<reference evidence="3 4" key="1">
    <citation type="submission" date="2014-04" db="EMBL/GenBank/DDBJ databases">
        <authorList>
            <person name="Sears C."/>
            <person name="Carroll K."/>
            <person name="Sack B.R."/>
            <person name="Qadri F."/>
            <person name="Myers L.L."/>
            <person name="Chung G.-T."/>
            <person name="Escheverria P."/>
            <person name="Fraser C.M."/>
            <person name="Sadzewicz L."/>
            <person name="Shefchek K.A."/>
            <person name="Tallon L."/>
            <person name="Das S.P."/>
            <person name="Daugherty S."/>
            <person name="Mongodin E.F."/>
        </authorList>
    </citation>
    <scope>NUCLEOTIDE SEQUENCE [LARGE SCALE GENOMIC DNA]</scope>
    <source>
        <strain evidence="3 4">3975 RP4</strain>
    </source>
</reference>
<keyword evidence="2 3" id="KW-0812">Transmembrane</keyword>
<dbReference type="Proteomes" id="UP000027661">
    <property type="component" value="Unassembled WGS sequence"/>
</dbReference>
<dbReference type="GO" id="GO:0005886">
    <property type="term" value="C:plasma membrane"/>
    <property type="evidence" value="ECO:0007669"/>
    <property type="project" value="TreeGrafter"/>
</dbReference>
<keyword evidence="2" id="KW-0472">Membrane</keyword>
<proteinExistence type="predicted"/>
<keyword evidence="1" id="KW-0175">Coiled coil</keyword>
<dbReference type="InterPro" id="IPR050445">
    <property type="entry name" value="Bact_polysacc_biosynth/exp"/>
</dbReference>
<dbReference type="PANTHER" id="PTHR32309:SF13">
    <property type="entry name" value="FERRIC ENTEROBACTIN TRANSPORT PROTEIN FEPE"/>
    <property type="match status" value="1"/>
</dbReference>
<name>A0A069SML5_PHOVU</name>
<dbReference type="PANTHER" id="PTHR32309">
    <property type="entry name" value="TYROSINE-PROTEIN KINASE"/>
    <property type="match status" value="1"/>
</dbReference>
<organism evidence="3 4">
    <name type="scientific">Phocaeicola vulgatus str. 3975 RP4</name>
    <dbReference type="NCBI Taxonomy" id="1339352"/>
    <lineage>
        <taxon>Bacteria</taxon>
        <taxon>Pseudomonadati</taxon>
        <taxon>Bacteroidota</taxon>
        <taxon>Bacteroidia</taxon>
        <taxon>Bacteroidales</taxon>
        <taxon>Bacteroidaceae</taxon>
        <taxon>Phocaeicola</taxon>
    </lineage>
</organism>
<comment type="caution">
    <text evidence="3">The sequence shown here is derived from an EMBL/GenBank/DDBJ whole genome shotgun (WGS) entry which is preliminary data.</text>
</comment>